<dbReference type="Pfam" id="PF20085">
    <property type="entry name" value="TGL"/>
    <property type="match status" value="1"/>
</dbReference>
<evidence type="ECO:0000256" key="1">
    <source>
        <dbReference type="ARBA" id="ARBA00022679"/>
    </source>
</evidence>
<keyword evidence="4" id="KW-1185">Reference proteome</keyword>
<gene>
    <name evidence="3" type="ORF">A8709_15050</name>
</gene>
<evidence type="ECO:0000313" key="3">
    <source>
        <dbReference type="EMBL" id="OCT15396.1"/>
    </source>
</evidence>
<dbReference type="STRING" id="512399.A8709_15050"/>
<dbReference type="InterPro" id="IPR020916">
    <property type="entry name" value="Gln_gamma-glutamylTfrase_bac"/>
</dbReference>
<dbReference type="GO" id="GO:0030435">
    <property type="term" value="P:sporulation resulting in formation of a cellular spore"/>
    <property type="evidence" value="ECO:0007669"/>
    <property type="project" value="UniProtKB-KW"/>
</dbReference>
<protein>
    <recommendedName>
        <fullName evidence="5">Protein-glutamine gamma-glutamyltransferase</fullName>
    </recommendedName>
</protein>
<name>A0A1C1A4D7_9BACL</name>
<evidence type="ECO:0008006" key="5">
    <source>
        <dbReference type="Google" id="ProtNLM"/>
    </source>
</evidence>
<proteinExistence type="predicted"/>
<accession>A0A1C1A4D7</accession>
<dbReference type="RefSeq" id="WP_065852307.1">
    <property type="nucleotide sequence ID" value="NZ_LYPC01000014.1"/>
</dbReference>
<comment type="caution">
    <text evidence="3">The sequence shown here is derived from an EMBL/GenBank/DDBJ whole genome shotgun (WGS) entry which is preliminary data.</text>
</comment>
<evidence type="ECO:0000256" key="2">
    <source>
        <dbReference type="ARBA" id="ARBA00022969"/>
    </source>
</evidence>
<dbReference type="GO" id="GO:0003810">
    <property type="term" value="F:protein-glutamine gamma-glutamyltransferase activity"/>
    <property type="evidence" value="ECO:0007669"/>
    <property type="project" value="InterPro"/>
</dbReference>
<dbReference type="OrthoDB" id="1845399at2"/>
<evidence type="ECO:0000313" key="4">
    <source>
        <dbReference type="Proteomes" id="UP000093309"/>
    </source>
</evidence>
<reference evidence="4" key="1">
    <citation type="submission" date="2016-05" db="EMBL/GenBank/DDBJ databases">
        <title>Paenibacillus oryzae. sp. nov., isolated from the rice root.</title>
        <authorList>
            <person name="Zhang J."/>
            <person name="Zhang X."/>
        </authorList>
    </citation>
    <scope>NUCLEOTIDE SEQUENCE [LARGE SCALE GENOMIC DNA]</scope>
    <source>
        <strain evidence="4">KCTC13222</strain>
    </source>
</reference>
<dbReference type="AlphaFoldDB" id="A0A1C1A4D7"/>
<sequence>MIVIKGTNKLAFGEGTLSESELAIYHKKQNSPYAYRYDSVDTLLFELYMRNQIAESSKALSKSGVYFADFKNSQCNRAYWHITEHGRFRLKRGVAPQVAIKDIFTNGTSYAFECSMAVIVVLYKAIAESIEPLHFDKLFSNLLLFDGQSNRNLHLIDRTVVEEAVMGDIIYFENPEFEPAIPWGKGENVVMMENGNYYGHGYGLGIASEQDVITVLNKHRKPESTLSAFRTDRYVHPDFSFFAMFQHDRRQKPLIAKVGDWIYVRKNELW</sequence>
<dbReference type="Proteomes" id="UP000093309">
    <property type="component" value="Unassembled WGS sequence"/>
</dbReference>
<organism evidence="3 4">
    <name type="scientific">Paenibacillus pectinilyticus</name>
    <dbReference type="NCBI Taxonomy" id="512399"/>
    <lineage>
        <taxon>Bacteria</taxon>
        <taxon>Bacillati</taxon>
        <taxon>Bacillota</taxon>
        <taxon>Bacilli</taxon>
        <taxon>Bacillales</taxon>
        <taxon>Paenibacillaceae</taxon>
        <taxon>Paenibacillus</taxon>
    </lineage>
</organism>
<dbReference type="EMBL" id="LYPC01000014">
    <property type="protein sequence ID" value="OCT15396.1"/>
    <property type="molecule type" value="Genomic_DNA"/>
</dbReference>
<keyword evidence="2" id="KW-0749">Sporulation</keyword>
<keyword evidence="1" id="KW-0808">Transferase</keyword>